<reference evidence="6 7" key="2">
    <citation type="submission" date="2018-10" db="EMBL/GenBank/DDBJ databases">
        <authorList>
            <consortium name="Pathogen Informatics"/>
        </authorList>
    </citation>
    <scope>NUCLEOTIDE SEQUENCE [LARGE SCALE GENOMIC DNA]</scope>
</reference>
<dbReference type="InterPro" id="IPR006573">
    <property type="entry name" value="NHR_dom"/>
</dbReference>
<sequence>MPDDGVQIANYDENTMINQGTSDLPLPQLTFHRVHGSNITISCGGRIAKRTESFCKGLAFSSRPIQVDENVCIRFSEVVTNWSGVLRFGVTNIDPESFRGTELPKFACPDLTSKEGYWAKALPERYSVEGSILHFFVNIEGELYYGINGVLKGLFLSGINVALPIWIIVDIYGNSSALEFIGNFLMLSETLKQLWLPNPNEVRFRSATRSTKNRTSAAPLLKSQVLANANYRARPSSFPLSRYHAGVQFTSFSFHSVHGTNISLSNNYTVAERDAAEYACGYVFTHRPLNFNEKIVIQILETENAYSGSLAFGVTSCDPITIPTSSLPLDSDELLNRPEYWVGIKDVAAQPKVLDELSFWITDKGEVYMAKNNLAARVIIYVDTTVKLWAFFDVYGTTQKIRLLGDFLLTEELFCYF</sequence>
<dbReference type="EMBL" id="UXUI01008770">
    <property type="protein sequence ID" value="VDD92345.1"/>
    <property type="molecule type" value="Genomic_DNA"/>
</dbReference>
<evidence type="ECO:0000256" key="1">
    <source>
        <dbReference type="ARBA" id="ARBA00022723"/>
    </source>
</evidence>
<proteinExistence type="predicted"/>
<dbReference type="PANTHER" id="PTHR12429:SF6">
    <property type="entry name" value="PROTEIN NEURALIZED"/>
    <property type="match status" value="1"/>
</dbReference>
<protein>
    <submittedName>
        <fullName evidence="8">NHR domain-containing protein</fullName>
    </submittedName>
</protein>
<dbReference type="SMART" id="SM00588">
    <property type="entry name" value="NEUZ"/>
    <property type="match status" value="2"/>
</dbReference>
<dbReference type="OrthoDB" id="6078042at2759"/>
<keyword evidence="4" id="KW-0862">Zinc</keyword>
<dbReference type="Proteomes" id="UP000274131">
    <property type="component" value="Unassembled WGS sequence"/>
</dbReference>
<keyword evidence="2" id="KW-0677">Repeat</keyword>
<evidence type="ECO:0000256" key="2">
    <source>
        <dbReference type="ARBA" id="ARBA00022737"/>
    </source>
</evidence>
<organism evidence="8">
    <name type="scientific">Enterobius vermicularis</name>
    <name type="common">Human pinworm</name>
    <dbReference type="NCBI Taxonomy" id="51028"/>
    <lineage>
        <taxon>Eukaryota</taxon>
        <taxon>Metazoa</taxon>
        <taxon>Ecdysozoa</taxon>
        <taxon>Nematoda</taxon>
        <taxon>Chromadorea</taxon>
        <taxon>Rhabditida</taxon>
        <taxon>Spirurina</taxon>
        <taxon>Oxyuridomorpha</taxon>
        <taxon>Oxyuroidea</taxon>
        <taxon>Oxyuridae</taxon>
        <taxon>Enterobius</taxon>
    </lineage>
</organism>
<evidence type="ECO:0000313" key="7">
    <source>
        <dbReference type="Proteomes" id="UP000274131"/>
    </source>
</evidence>
<dbReference type="WBParaSite" id="EVEC_0000759401-mRNA-1">
    <property type="protein sequence ID" value="EVEC_0000759401-mRNA-1"/>
    <property type="gene ID" value="EVEC_0000759401"/>
</dbReference>
<dbReference type="GO" id="GO:0061630">
    <property type="term" value="F:ubiquitin protein ligase activity"/>
    <property type="evidence" value="ECO:0007669"/>
    <property type="project" value="TreeGrafter"/>
</dbReference>
<evidence type="ECO:0000313" key="8">
    <source>
        <dbReference type="WBParaSite" id="EVEC_0000759401-mRNA-1"/>
    </source>
</evidence>
<feature type="domain" description="NHR" evidence="5">
    <location>
        <begin position="251"/>
        <end position="406"/>
    </location>
</feature>
<dbReference type="AlphaFoldDB" id="A0A0N4VAS7"/>
<evidence type="ECO:0000256" key="4">
    <source>
        <dbReference type="ARBA" id="ARBA00022833"/>
    </source>
</evidence>
<keyword evidence="3" id="KW-0863">Zinc-finger</keyword>
<dbReference type="STRING" id="51028.A0A0N4VAS7"/>
<keyword evidence="1" id="KW-0479">Metal-binding</keyword>
<accession>A0A0N4VAS7</accession>
<feature type="domain" description="NHR" evidence="5">
    <location>
        <begin position="28"/>
        <end position="183"/>
    </location>
</feature>
<evidence type="ECO:0000313" key="6">
    <source>
        <dbReference type="EMBL" id="VDD92345.1"/>
    </source>
</evidence>
<dbReference type="InterPro" id="IPR043136">
    <property type="entry name" value="B30.2/SPRY_sf"/>
</dbReference>
<reference evidence="8" key="1">
    <citation type="submission" date="2016-04" db="UniProtKB">
        <authorList>
            <consortium name="WormBaseParasite"/>
        </authorList>
    </citation>
    <scope>IDENTIFICATION</scope>
</reference>
<dbReference type="Gene3D" id="2.60.120.920">
    <property type="match status" value="2"/>
</dbReference>
<dbReference type="GO" id="GO:0008270">
    <property type="term" value="F:zinc ion binding"/>
    <property type="evidence" value="ECO:0007669"/>
    <property type="project" value="UniProtKB-KW"/>
</dbReference>
<keyword evidence="7" id="KW-1185">Reference proteome</keyword>
<dbReference type="Pfam" id="PF07177">
    <property type="entry name" value="Neuralized"/>
    <property type="match status" value="2"/>
</dbReference>
<gene>
    <name evidence="6" type="ORF">EVEC_LOCUS7096</name>
</gene>
<name>A0A0N4VAS7_ENTVE</name>
<dbReference type="PROSITE" id="PS51065">
    <property type="entry name" value="NHR"/>
    <property type="match status" value="2"/>
</dbReference>
<dbReference type="PANTHER" id="PTHR12429">
    <property type="entry name" value="NEURALIZED"/>
    <property type="match status" value="1"/>
</dbReference>
<dbReference type="InterPro" id="IPR037962">
    <property type="entry name" value="Neuralized"/>
</dbReference>
<evidence type="ECO:0000256" key="3">
    <source>
        <dbReference type="ARBA" id="ARBA00022771"/>
    </source>
</evidence>
<evidence type="ECO:0000259" key="5">
    <source>
        <dbReference type="PROSITE" id="PS51065"/>
    </source>
</evidence>
<dbReference type="FunFam" id="2.60.120.920:FF:000005">
    <property type="entry name" value="Putative E3 ubiquitin-protein ligase NEURL1B"/>
    <property type="match status" value="2"/>
</dbReference>